<dbReference type="EMBL" id="JACHND010000001">
    <property type="protein sequence ID" value="MBB4703949.1"/>
    <property type="molecule type" value="Genomic_DNA"/>
</dbReference>
<dbReference type="PANTHER" id="PTHR30354">
    <property type="entry name" value="GNT FAMILY GLUCONATE TRANSPORTER"/>
    <property type="match status" value="1"/>
</dbReference>
<feature type="transmembrane region" description="Helical" evidence="9">
    <location>
        <begin position="104"/>
        <end position="124"/>
    </location>
</feature>
<evidence type="ECO:0000256" key="5">
    <source>
        <dbReference type="ARBA" id="ARBA00022989"/>
    </source>
</evidence>
<evidence type="ECO:0000256" key="6">
    <source>
        <dbReference type="ARBA" id="ARBA00023136"/>
    </source>
</evidence>
<reference evidence="10 11" key="1">
    <citation type="submission" date="2020-08" db="EMBL/GenBank/DDBJ databases">
        <title>Sequencing the genomes of 1000 actinobacteria strains.</title>
        <authorList>
            <person name="Klenk H.-P."/>
        </authorList>
    </citation>
    <scope>NUCLEOTIDE SEQUENCE [LARGE SCALE GENOMIC DNA]</scope>
    <source>
        <strain evidence="10 11">DSM 45784</strain>
    </source>
</reference>
<evidence type="ECO:0000256" key="4">
    <source>
        <dbReference type="ARBA" id="ARBA00022692"/>
    </source>
</evidence>
<name>A0A7W7DBU4_9ACTN</name>
<keyword evidence="4 9" id="KW-0812">Transmembrane</keyword>
<protein>
    <submittedName>
        <fullName evidence="10">GntP family gluconate:H+ symporter</fullName>
    </submittedName>
</protein>
<organism evidence="10 11">
    <name type="scientific">Sphaerisporangium siamense</name>
    <dbReference type="NCBI Taxonomy" id="795645"/>
    <lineage>
        <taxon>Bacteria</taxon>
        <taxon>Bacillati</taxon>
        <taxon>Actinomycetota</taxon>
        <taxon>Actinomycetes</taxon>
        <taxon>Streptosporangiales</taxon>
        <taxon>Streptosporangiaceae</taxon>
        <taxon>Sphaerisporangium</taxon>
    </lineage>
</organism>
<evidence type="ECO:0000256" key="2">
    <source>
        <dbReference type="ARBA" id="ARBA00022448"/>
    </source>
</evidence>
<feature type="transmembrane region" description="Helical" evidence="9">
    <location>
        <begin position="219"/>
        <end position="239"/>
    </location>
</feature>
<comment type="similarity">
    <text evidence="7">Belongs to the GntP permease family.</text>
</comment>
<feature type="region of interest" description="Disordered" evidence="8">
    <location>
        <begin position="268"/>
        <end position="306"/>
    </location>
</feature>
<gene>
    <name evidence="10" type="ORF">BJ982_005493</name>
</gene>
<comment type="caution">
    <text evidence="10">The sequence shown here is derived from an EMBL/GenBank/DDBJ whole genome shotgun (WGS) entry which is preliminary data.</text>
</comment>
<feature type="transmembrane region" description="Helical" evidence="9">
    <location>
        <begin position="71"/>
        <end position="92"/>
    </location>
</feature>
<evidence type="ECO:0000256" key="3">
    <source>
        <dbReference type="ARBA" id="ARBA00022475"/>
    </source>
</evidence>
<dbReference type="AlphaFoldDB" id="A0A7W7DBU4"/>
<evidence type="ECO:0000256" key="1">
    <source>
        <dbReference type="ARBA" id="ARBA00004651"/>
    </source>
</evidence>
<keyword evidence="5 9" id="KW-1133">Transmembrane helix</keyword>
<dbReference type="InterPro" id="IPR003474">
    <property type="entry name" value="Glcn_transporter"/>
</dbReference>
<feature type="transmembrane region" description="Helical" evidence="9">
    <location>
        <begin position="362"/>
        <end position="383"/>
    </location>
</feature>
<feature type="transmembrane region" description="Helical" evidence="9">
    <location>
        <begin position="517"/>
        <end position="538"/>
    </location>
</feature>
<accession>A0A7W7DBU4</accession>
<feature type="compositionally biased region" description="Gly residues" evidence="8">
    <location>
        <begin position="283"/>
        <end position="301"/>
    </location>
</feature>
<evidence type="ECO:0000256" key="8">
    <source>
        <dbReference type="SAM" id="MobiDB-lite"/>
    </source>
</evidence>
<dbReference type="PANTHER" id="PTHR30354:SF22">
    <property type="entry name" value="HIGH-AFFINITY GLUCONATE TRANSPORTER"/>
    <property type="match status" value="1"/>
</dbReference>
<evidence type="ECO:0000256" key="9">
    <source>
        <dbReference type="SAM" id="Phobius"/>
    </source>
</evidence>
<feature type="transmembrane region" description="Helical" evidence="9">
    <location>
        <begin position="463"/>
        <end position="491"/>
    </location>
</feature>
<feature type="transmembrane region" description="Helical" evidence="9">
    <location>
        <begin position="144"/>
        <end position="174"/>
    </location>
</feature>
<proteinExistence type="inferred from homology"/>
<feature type="transmembrane region" description="Helical" evidence="9">
    <location>
        <begin position="47"/>
        <end position="65"/>
    </location>
</feature>
<feature type="transmembrane region" description="Helical" evidence="9">
    <location>
        <begin position="322"/>
        <end position="342"/>
    </location>
</feature>
<dbReference type="GO" id="GO:0015128">
    <property type="term" value="F:gluconate transmembrane transporter activity"/>
    <property type="evidence" value="ECO:0007669"/>
    <property type="project" value="InterPro"/>
</dbReference>
<keyword evidence="3" id="KW-1003">Cell membrane</keyword>
<keyword evidence="2" id="KW-0813">Transport</keyword>
<dbReference type="GO" id="GO:0005886">
    <property type="term" value="C:plasma membrane"/>
    <property type="evidence" value="ECO:0007669"/>
    <property type="project" value="UniProtKB-SubCell"/>
</dbReference>
<keyword evidence="6 9" id="KW-0472">Membrane</keyword>
<comment type="subcellular location">
    <subcellularLocation>
        <location evidence="1">Cell membrane</location>
        <topology evidence="1">Multi-pass membrane protein</topology>
    </subcellularLocation>
</comment>
<dbReference type="RefSeq" id="WP_203958806.1">
    <property type="nucleotide sequence ID" value="NZ_BOOV01000001.1"/>
</dbReference>
<evidence type="ECO:0000313" key="11">
    <source>
        <dbReference type="Proteomes" id="UP000542210"/>
    </source>
</evidence>
<dbReference type="Pfam" id="PF02447">
    <property type="entry name" value="GntP_permease"/>
    <property type="match status" value="2"/>
</dbReference>
<dbReference type="Proteomes" id="UP000542210">
    <property type="component" value="Unassembled WGS sequence"/>
</dbReference>
<keyword evidence="11" id="KW-1185">Reference proteome</keyword>
<evidence type="ECO:0000256" key="7">
    <source>
        <dbReference type="ARBA" id="ARBA00049663"/>
    </source>
</evidence>
<feature type="transmembrane region" description="Helical" evidence="9">
    <location>
        <begin position="395"/>
        <end position="412"/>
    </location>
</feature>
<evidence type="ECO:0000313" key="10">
    <source>
        <dbReference type="EMBL" id="MBB4703949.1"/>
    </source>
</evidence>
<feature type="compositionally biased region" description="Low complexity" evidence="8">
    <location>
        <begin position="269"/>
        <end position="282"/>
    </location>
</feature>
<sequence length="539" mass="52518">MGPLEVFAGAGFVREAGPAVVSGQEAGVLGLVSQAVAAPVAGPGGRLVAAALAGVVLIVVAITWARLHAFVSLALGALVAGAVAGLPMGKVIESFSSGFGDTAAGVGTLIALGAMFGGLLAGSGGAETIVSAIVARPGRRSLPWAMAGVGALIGLPMFFEIGLVLLMPVVFLVARRTGLPLVRVGLPALAGLSAMHGLVPPHPGPLVAVDALKADLGVTLGLGVVVAVPVVVLAGPVLSRYAARWVPVMAPEVDAEVGAEVDRSRVRSAQGAGARADGPGAAAAGGGGGPQGRDGDAGSGGAEAASRRGGVGAVEGVRRPSLVVTLATVLLPVVLMMGKAVADLALAQGAPARVVLDFAGTPLVALLVAVLVAVFTLGVGAGLDRAGIAGCLERSLGPVAGVLLIVAAGGGFKQTLVDSGIGTLVAGWAREGGVPVVVLAWLVAVSIRLVTGSATVATVTASGIVAPLVVGLGSAQTSLVVLAVGAGSLFFSHVNDAGFWLVKEYLGVSVGQTVRTWSVMESVISVAGLVLVLGLGAVV</sequence>